<dbReference type="SMART" id="SM00320">
    <property type="entry name" value="WD40"/>
    <property type="match status" value="3"/>
</dbReference>
<feature type="region of interest" description="Disordered" evidence="4">
    <location>
        <begin position="1790"/>
        <end position="1820"/>
    </location>
</feature>
<feature type="compositionally biased region" description="Low complexity" evidence="4">
    <location>
        <begin position="1698"/>
        <end position="1708"/>
    </location>
</feature>
<proteinExistence type="predicted"/>
<dbReference type="Pfam" id="PF00400">
    <property type="entry name" value="WD40"/>
    <property type="match status" value="1"/>
</dbReference>
<feature type="region of interest" description="Disordered" evidence="4">
    <location>
        <begin position="1585"/>
        <end position="1638"/>
    </location>
</feature>
<dbReference type="Gene3D" id="2.130.10.10">
    <property type="entry name" value="YVTN repeat-like/Quinoprotein amine dehydrogenase"/>
    <property type="match status" value="2"/>
</dbReference>
<evidence type="ECO:0000313" key="6">
    <source>
        <dbReference type="Proteomes" id="UP001151295"/>
    </source>
</evidence>
<evidence type="ECO:0000256" key="2">
    <source>
        <dbReference type="ARBA" id="ARBA00022737"/>
    </source>
</evidence>
<organism evidence="5 6">
    <name type="scientific">Coemansia umbellata</name>
    <dbReference type="NCBI Taxonomy" id="1424467"/>
    <lineage>
        <taxon>Eukaryota</taxon>
        <taxon>Fungi</taxon>
        <taxon>Fungi incertae sedis</taxon>
        <taxon>Zoopagomycota</taxon>
        <taxon>Kickxellomycotina</taxon>
        <taxon>Kickxellomycetes</taxon>
        <taxon>Kickxellales</taxon>
        <taxon>Kickxellaceae</taxon>
        <taxon>Coemansia</taxon>
    </lineage>
</organism>
<feature type="compositionally biased region" description="Polar residues" evidence="4">
    <location>
        <begin position="1324"/>
        <end position="1362"/>
    </location>
</feature>
<feature type="region of interest" description="Disordered" evidence="4">
    <location>
        <begin position="1696"/>
        <end position="1722"/>
    </location>
</feature>
<feature type="region of interest" description="Disordered" evidence="4">
    <location>
        <begin position="873"/>
        <end position="898"/>
    </location>
</feature>
<feature type="repeat" description="WD" evidence="3">
    <location>
        <begin position="197"/>
        <end position="229"/>
    </location>
</feature>
<dbReference type="PANTHER" id="PTHR46170">
    <property type="entry name" value="GATOR COMPLEX PROTEIN WDR59"/>
    <property type="match status" value="1"/>
</dbReference>
<protein>
    <recommendedName>
        <fullName evidence="7">RWD domain-containing protein</fullName>
    </recommendedName>
</protein>
<feature type="compositionally biased region" description="Basic and acidic residues" evidence="4">
    <location>
        <begin position="424"/>
        <end position="443"/>
    </location>
</feature>
<dbReference type="PANTHER" id="PTHR46170:SF1">
    <property type="entry name" value="GATOR COMPLEX PROTEIN WDR59"/>
    <property type="match status" value="1"/>
</dbReference>
<dbReference type="PROSITE" id="PS00678">
    <property type="entry name" value="WD_REPEATS_1"/>
    <property type="match status" value="1"/>
</dbReference>
<feature type="compositionally biased region" description="Polar residues" evidence="4">
    <location>
        <begin position="1709"/>
        <end position="1722"/>
    </location>
</feature>
<dbReference type="EMBL" id="JANBQD010000062">
    <property type="protein sequence ID" value="KAJ1989772.1"/>
    <property type="molecule type" value="Genomic_DNA"/>
</dbReference>
<feature type="compositionally biased region" description="Gly residues" evidence="4">
    <location>
        <begin position="873"/>
        <end position="885"/>
    </location>
</feature>
<gene>
    <name evidence="5" type="ORF">EDC05_004472</name>
</gene>
<dbReference type="InterPro" id="IPR036322">
    <property type="entry name" value="WD40_repeat_dom_sf"/>
</dbReference>
<feature type="region of interest" description="Disordered" evidence="4">
    <location>
        <begin position="1318"/>
        <end position="1362"/>
    </location>
</feature>
<dbReference type="InterPro" id="IPR015943">
    <property type="entry name" value="WD40/YVTN_repeat-like_dom_sf"/>
</dbReference>
<dbReference type="PROSITE" id="PS50294">
    <property type="entry name" value="WD_REPEATS_REGION"/>
    <property type="match status" value="2"/>
</dbReference>
<feature type="compositionally biased region" description="Basic and acidic residues" evidence="4">
    <location>
        <begin position="1618"/>
        <end position="1632"/>
    </location>
</feature>
<sequence>MNRTPTKRRALFASTIATDFSVRYPYAFTSLSISPYGRDVILAGRAGLAVIDLESPLAPPRTIPFSSLWKISGVAWCPNVVHHGWVGTSVNQSLFIHDLAHDTDKPMRVLKSHPMAITDIAWVPKIPSWIGTASIDPVIKIWDVRRDQKPVWYYAEWESADHLTFNNVHMHKMASVHRNKIALWDIRFGSSPLMTMDEAHIDNITSISWHPSKEDIIVSASRDGTVKRWCVEHNNPKEEYCHAFTYEVLSAKYLPFGEGLLVTQKSPDNHVSIIKDDPLLTYVHEFVGHTETVLGSAWRSYRDAGARSTHDHDHQLITWGQDQVLRMWAVDDPVVDAIGGSNCVAHVARENYLDTPSFATNYLGPDQILHLIEQKCLPSDLLKAASVSVGGSSESIGKIATGLGFNTNTIGTSQLITSPEALDESAHREHGMRANTAEEHSSDDGDEEYEREHSGQSTTFAGWRDEVQAIAVDKYHASKTVSVKEISRGERYCRLVIGVPWLTHDTVALRVTFPVQYPALPPDFTIETFGAAFGSSAIIHNRIAELADGCAAHGINSLDHCLHLLISLLITAARAKPPHGQSGHLRIGDIERLPPPPQMPRGGIKSTRDDRYPASTLRSRTSMVFPEDQSRILLSGHRRDRSMSLKNLDRHWNPAAMRSDDGLSIISGGSDGFDGGSFMDDYLLRDDESYRFDNMGESEDEYDEDDDFYLEEMDREPNYLFYDEDGHADVRAGLDGLTMSLRHANTRERFDSHTPFPRLCGGVFSGPGQLLCFFASIYTPETYPEPARPGRQEQAMRKKNREDMCQQLQMLNKPRSMTMRNYYQRIVRFGLEHKGTYLSYGGGDSVRASNEINGNGGGGGSGSAGANGSAGVNGSGGLGGEGSTGIDGFSGFTDPYNDGEARDEEIPRYYFRQQINRVTQSTSGDDVLKNSTYFKPSPSIRVETGVGNMVLICNIPQDKSASYSLAQQFVLTGPNTEWVCMHNANVAALNGRKELADTWMLVACLLGPVPGQWQTGQGFKDKFGHRLWVTHPPILNWLRTVMQHFERQGDVQTLALLSCALSMALSEASDLSSREATLQESTTQSLLDIPPWVKVASAGNNAKGLRVGLASKGRHKMFWGIAGQPYAHFAAASHRDALAQSIPGLHDANNQRTVSFRLPSVSEAGSSGVGTHHSGISSSQMGMLVDGQLMRGVASGKQITRSPTSSPPLRHSDTLGDGLDMSALESVIGRRIDESQRYIHLAGDTMRYQPGIAPQRAELSATPASAMSASLAGYMQGANMVGPLSPVLLREMDNDEIKESELMMAEGMDDFRLPSREQTPDIAKQSSEAYVASCETQASDMTSQQQGDSSELSNGRSPADTTENIWMRLRSNVLGRVHTASGKSNVLDMPATASPVDASAANGFPAGKASSADNTGKQHQHQHQHQQNGSSAAAKGREQRANSGQAESDNLPSWSASHAFMPLLGGMEGVNAQESAKRHSYLRSKWAFERKHTKIAMHAADWDDDHMLVSIEYRSRAPYLDHWKLLYARILYKWGMDIKATEVVKCVQDPVLREIYSTQYCQPTMPQHDNLPRIGNPIIAGQKSKLPEKARHPQKKQASDSMVAVSKPLETVGRRRLSRPDPVDEVEPKSDTETDMSMDISGAPWLTCTWCHEYVHGRALICHACGHGGHQEHMLRWFRIVRKQLMRSGLAPPQYARASASNNSSMSSLLRQTQGSGQQEAHLASSSLLGYLDGVSRASSPALDDLDDHMSSVSGLLSPVTKPSFEPAFASGGREAEPLGALEEVVHRRFSASESAQSERNGAESSDNESDHLQPLPGLLANGNQYQDSDVFFTQQGIPTCPAGCGCNCLYESHKLIFY</sequence>
<evidence type="ECO:0000256" key="3">
    <source>
        <dbReference type="PROSITE-ProRule" id="PRU00221"/>
    </source>
</evidence>
<evidence type="ECO:0000256" key="4">
    <source>
        <dbReference type="SAM" id="MobiDB-lite"/>
    </source>
</evidence>
<keyword evidence="2" id="KW-0677">Repeat</keyword>
<feature type="repeat" description="WD" evidence="3">
    <location>
        <begin position="110"/>
        <end position="145"/>
    </location>
</feature>
<reference evidence="5" key="1">
    <citation type="submission" date="2022-07" db="EMBL/GenBank/DDBJ databases">
        <title>Phylogenomic reconstructions and comparative analyses of Kickxellomycotina fungi.</title>
        <authorList>
            <person name="Reynolds N.K."/>
            <person name="Stajich J.E."/>
            <person name="Barry K."/>
            <person name="Grigoriev I.V."/>
            <person name="Crous P."/>
            <person name="Smith M.E."/>
        </authorList>
    </citation>
    <scope>NUCLEOTIDE SEQUENCE</scope>
    <source>
        <strain evidence="5">BCRC 34882</strain>
    </source>
</reference>
<feature type="region of interest" description="Disordered" evidence="4">
    <location>
        <begin position="579"/>
        <end position="612"/>
    </location>
</feature>
<name>A0ABQ8PI91_9FUNG</name>
<comment type="caution">
    <text evidence="5">The sequence shown here is derived from an EMBL/GenBank/DDBJ whole genome shotgun (WGS) entry which is preliminary data.</text>
</comment>
<accession>A0ABQ8PI91</accession>
<feature type="region of interest" description="Disordered" evidence="4">
    <location>
        <begin position="421"/>
        <end position="458"/>
    </location>
</feature>
<evidence type="ECO:0000256" key="1">
    <source>
        <dbReference type="ARBA" id="ARBA00022574"/>
    </source>
</evidence>
<dbReference type="InterPro" id="IPR049567">
    <property type="entry name" value="WDR59-like"/>
</dbReference>
<feature type="region of interest" description="Disordered" evidence="4">
    <location>
        <begin position="1194"/>
        <end position="1217"/>
    </location>
</feature>
<dbReference type="PROSITE" id="PS50082">
    <property type="entry name" value="WD_REPEATS_2"/>
    <property type="match status" value="2"/>
</dbReference>
<feature type="compositionally biased region" description="Polar residues" evidence="4">
    <location>
        <begin position="1441"/>
        <end position="1453"/>
    </location>
</feature>
<feature type="region of interest" description="Disordered" evidence="4">
    <location>
        <begin position="1398"/>
        <end position="1453"/>
    </location>
</feature>
<evidence type="ECO:0000313" key="5">
    <source>
        <dbReference type="EMBL" id="KAJ1989772.1"/>
    </source>
</evidence>
<keyword evidence="1 3" id="KW-0853">WD repeat</keyword>
<dbReference type="SUPFAM" id="SSF50978">
    <property type="entry name" value="WD40 repeat-like"/>
    <property type="match status" value="1"/>
</dbReference>
<evidence type="ECO:0008006" key="7">
    <source>
        <dbReference type="Google" id="ProtNLM"/>
    </source>
</evidence>
<dbReference type="Proteomes" id="UP001151295">
    <property type="component" value="Unassembled WGS sequence"/>
</dbReference>
<keyword evidence="6" id="KW-1185">Reference proteome</keyword>
<feature type="compositionally biased region" description="Polar residues" evidence="4">
    <location>
        <begin position="1792"/>
        <end position="1805"/>
    </location>
</feature>
<dbReference type="InterPro" id="IPR019775">
    <property type="entry name" value="WD40_repeat_CS"/>
</dbReference>
<dbReference type="InterPro" id="IPR001680">
    <property type="entry name" value="WD40_rpt"/>
</dbReference>